<dbReference type="EMBL" id="JBHTEY010000004">
    <property type="protein sequence ID" value="MFC7613061.1"/>
    <property type="molecule type" value="Genomic_DNA"/>
</dbReference>
<dbReference type="InterPro" id="IPR000873">
    <property type="entry name" value="AMP-dep_synth/lig_dom"/>
</dbReference>
<dbReference type="PANTHER" id="PTHR45527:SF1">
    <property type="entry name" value="FATTY ACID SYNTHASE"/>
    <property type="match status" value="1"/>
</dbReference>
<dbReference type="InterPro" id="IPR042099">
    <property type="entry name" value="ANL_N_sf"/>
</dbReference>
<organism evidence="3 4">
    <name type="scientific">Actinokineospora soli</name>
    <dbReference type="NCBI Taxonomy" id="1048753"/>
    <lineage>
        <taxon>Bacteria</taxon>
        <taxon>Bacillati</taxon>
        <taxon>Actinomycetota</taxon>
        <taxon>Actinomycetes</taxon>
        <taxon>Pseudonocardiales</taxon>
        <taxon>Pseudonocardiaceae</taxon>
        <taxon>Actinokineospora</taxon>
    </lineage>
</organism>
<dbReference type="PROSITE" id="PS00455">
    <property type="entry name" value="AMP_BINDING"/>
    <property type="match status" value="1"/>
</dbReference>
<evidence type="ECO:0000313" key="4">
    <source>
        <dbReference type="Proteomes" id="UP001596512"/>
    </source>
</evidence>
<accession>A0ABW2TI13</accession>
<keyword evidence="4" id="KW-1185">Reference proteome</keyword>
<dbReference type="SUPFAM" id="SSF56801">
    <property type="entry name" value="Acetyl-CoA synthetase-like"/>
    <property type="match status" value="1"/>
</dbReference>
<proteinExistence type="predicted"/>
<feature type="region of interest" description="Disordered" evidence="1">
    <location>
        <begin position="329"/>
        <end position="386"/>
    </location>
</feature>
<evidence type="ECO:0000313" key="3">
    <source>
        <dbReference type="EMBL" id="MFC7613061.1"/>
    </source>
</evidence>
<dbReference type="Pfam" id="PF00501">
    <property type="entry name" value="AMP-binding"/>
    <property type="match status" value="1"/>
</dbReference>
<dbReference type="PANTHER" id="PTHR45527">
    <property type="entry name" value="NONRIBOSOMAL PEPTIDE SYNTHETASE"/>
    <property type="match status" value="1"/>
</dbReference>
<dbReference type="Gene3D" id="3.40.50.12780">
    <property type="entry name" value="N-terminal domain of ligase-like"/>
    <property type="match status" value="1"/>
</dbReference>
<comment type="caution">
    <text evidence="3">The sequence shown here is derived from an EMBL/GenBank/DDBJ whole genome shotgun (WGS) entry which is preliminary data.</text>
</comment>
<evidence type="ECO:0000259" key="2">
    <source>
        <dbReference type="Pfam" id="PF00501"/>
    </source>
</evidence>
<dbReference type="InterPro" id="IPR020845">
    <property type="entry name" value="AMP-binding_CS"/>
</dbReference>
<gene>
    <name evidence="3" type="ORF">ACFQV2_04905</name>
</gene>
<feature type="domain" description="AMP-dependent synthetase/ligase" evidence="2">
    <location>
        <begin position="9"/>
        <end position="312"/>
    </location>
</feature>
<reference evidence="4" key="1">
    <citation type="journal article" date="2019" name="Int. J. Syst. Evol. Microbiol.">
        <title>The Global Catalogue of Microorganisms (GCM) 10K type strain sequencing project: providing services to taxonomists for standard genome sequencing and annotation.</title>
        <authorList>
            <consortium name="The Broad Institute Genomics Platform"/>
            <consortium name="The Broad Institute Genome Sequencing Center for Infectious Disease"/>
            <person name="Wu L."/>
            <person name="Ma J."/>
        </authorList>
    </citation>
    <scope>NUCLEOTIDE SEQUENCE [LARGE SCALE GENOMIC DNA]</scope>
    <source>
        <strain evidence="4">JCM 17695</strain>
    </source>
</reference>
<dbReference type="Proteomes" id="UP001596512">
    <property type="component" value="Unassembled WGS sequence"/>
</dbReference>
<evidence type="ECO:0000256" key="1">
    <source>
        <dbReference type="SAM" id="MobiDB-lite"/>
    </source>
</evidence>
<sequence length="386" mass="38989">MRSTVVQGFADAVRRWPGAVAVGGPEPMTYAELAARAGGVARALAGVAPGDRVGVALPHGPLAIAGVLGVLAAGAAYVPLDPAFPERRRAAMAETAGLAAVLTDAASGLPGTRIDDLPDAALTPAEPGETAYVLFTSGSTGLPKAIAQTHANLAHVVANQVAALGIGPADRLSLLASLSFDAAIPDLFPPLLTGAAVVPVDVRALGVAETARLLAEHGVTVYHSTPTLYRYLLDTGVRLPSVRAVLLGGEQCTWADLRRGARTFAEDCVFVNGYGATEVTFAAHFRVAAADLPDTDGPVPIGTALPGYALRLGADGEITVVGERLAAATSAAPATGSARTRTARPPTAPATSAGSVRRGPSSAWAGWTGSSRSAATGSSPPRSRPR</sequence>
<name>A0ABW2TI13_9PSEU</name>
<protein>
    <submittedName>
        <fullName evidence="3">AMP-binding protein</fullName>
    </submittedName>
</protein>